<dbReference type="InterPro" id="IPR029063">
    <property type="entry name" value="SAM-dependent_MTases_sf"/>
</dbReference>
<name>A0A419A6N7_9RHOB</name>
<organism evidence="3 4">
    <name type="scientific">Paracoccus siganidrum</name>
    <dbReference type="NCBI Taxonomy" id="1276757"/>
    <lineage>
        <taxon>Bacteria</taxon>
        <taxon>Pseudomonadati</taxon>
        <taxon>Pseudomonadota</taxon>
        <taxon>Alphaproteobacteria</taxon>
        <taxon>Rhodobacterales</taxon>
        <taxon>Paracoccaceae</taxon>
        <taxon>Paracoccus</taxon>
    </lineage>
</organism>
<dbReference type="OrthoDB" id="270332at2"/>
<dbReference type="GO" id="GO:0032259">
    <property type="term" value="P:methylation"/>
    <property type="evidence" value="ECO:0007669"/>
    <property type="project" value="InterPro"/>
</dbReference>
<dbReference type="GO" id="GO:0003676">
    <property type="term" value="F:nucleic acid binding"/>
    <property type="evidence" value="ECO:0007669"/>
    <property type="project" value="InterPro"/>
</dbReference>
<evidence type="ECO:0000313" key="4">
    <source>
        <dbReference type="Proteomes" id="UP000283587"/>
    </source>
</evidence>
<keyword evidence="4" id="KW-1185">Reference proteome</keyword>
<dbReference type="CDD" id="cd02440">
    <property type="entry name" value="AdoMet_MTases"/>
    <property type="match status" value="1"/>
</dbReference>
<dbReference type="Pfam" id="PF08241">
    <property type="entry name" value="Methyltransf_11"/>
    <property type="match status" value="1"/>
</dbReference>
<accession>A0A419A6N7</accession>
<dbReference type="PROSITE" id="PS00092">
    <property type="entry name" value="N6_MTASE"/>
    <property type="match status" value="1"/>
</dbReference>
<dbReference type="AlphaFoldDB" id="A0A419A6N7"/>
<evidence type="ECO:0000259" key="2">
    <source>
        <dbReference type="Pfam" id="PF13708"/>
    </source>
</evidence>
<reference evidence="4" key="1">
    <citation type="submission" date="2018-09" db="EMBL/GenBank/DDBJ databases">
        <title>Paracoccus onubensis nov. sp. a moderate halophilic bacterium isolated from Gruta de las Maravillas (Aracena, Spain).</title>
        <authorList>
            <person name="Jurado V."/>
            <person name="Gutierrez-Patricio S."/>
            <person name="Gonzalez-Pimentel J.L."/>
            <person name="Miller A.Z."/>
            <person name="Laiz L."/>
            <person name="Saiz-Jimenez C."/>
        </authorList>
    </citation>
    <scope>NUCLEOTIDE SEQUENCE [LARGE SCALE GENOMIC DNA]</scope>
    <source>
        <strain evidence="4">DSM 26381</strain>
    </source>
</reference>
<dbReference type="Gene3D" id="3.40.50.150">
    <property type="entry name" value="Vaccinia Virus protein VP39"/>
    <property type="match status" value="1"/>
</dbReference>
<feature type="domain" description="Methyltransferase type 11" evidence="1">
    <location>
        <begin position="343"/>
        <end position="428"/>
    </location>
</feature>
<comment type="caution">
    <text evidence="3">The sequence shown here is derived from an EMBL/GenBank/DDBJ whole genome shotgun (WGS) entry which is preliminary data.</text>
</comment>
<dbReference type="Proteomes" id="UP000283587">
    <property type="component" value="Unassembled WGS sequence"/>
</dbReference>
<dbReference type="EMBL" id="QZEW01000039">
    <property type="protein sequence ID" value="RJL15283.1"/>
    <property type="molecule type" value="Genomic_DNA"/>
</dbReference>
<evidence type="ECO:0000313" key="3">
    <source>
        <dbReference type="EMBL" id="RJL15283.1"/>
    </source>
</evidence>
<sequence>MNARPEILTGSELTTGRRKPSEIVAEYEAKREALEGALSEYEAAGSALKAAATIGGTWGNVTLDTGRGIYASVLEQSLLISAWRHIYELYGLADIASAEDKRRFEQMFAAPPPFTVENIREQFGDLVMDPWGSVLRGMAEVFAQLDPAFKSHEKMKIGVKGLPKRVILSSVVGYGSWGRDRLRDILNALAAYQGKPLVDHRELSLALEHDGEVWREGAVIPDPYEVRQAERARAHCLRKGLVPSEAVIKEPTKHTIPARGVWIKMFQNGNGHLFFGPEALRDINRALAEYYGDVLPDCPEERPARQRTGTDVSKDLQYYPTPVAVVERVLAEMSYRLPGQRVLEPSCGCGRFMDALRALGADVVGCEVDPVRAAMCEANGHRVMRMNFLDTVPTPDFDRVVMNPPFAGRHYAKHVRHALRFLKPGGALTAILPATARYDHGELDDLRPHWDDLPVGSFTESGTNICTTVATIRRAA</sequence>
<dbReference type="InterPro" id="IPR002052">
    <property type="entry name" value="DNA_methylase_N6_adenine_CS"/>
</dbReference>
<evidence type="ECO:0000259" key="1">
    <source>
        <dbReference type="Pfam" id="PF08241"/>
    </source>
</evidence>
<proteinExistence type="predicted"/>
<dbReference type="PRINTS" id="PR00507">
    <property type="entry name" value="N12N6MTFRASE"/>
</dbReference>
<gene>
    <name evidence="3" type="ORF">D3P05_10745</name>
</gene>
<dbReference type="GO" id="GO:0008757">
    <property type="term" value="F:S-adenosylmethionine-dependent methyltransferase activity"/>
    <property type="evidence" value="ECO:0007669"/>
    <property type="project" value="InterPro"/>
</dbReference>
<dbReference type="InterPro" id="IPR013216">
    <property type="entry name" value="Methyltransf_11"/>
</dbReference>
<dbReference type="Pfam" id="PF13708">
    <property type="entry name" value="DUF4942"/>
    <property type="match status" value="1"/>
</dbReference>
<feature type="domain" description="DUF4942" evidence="2">
    <location>
        <begin position="77"/>
        <end position="293"/>
    </location>
</feature>
<dbReference type="InterPro" id="IPR031339">
    <property type="entry name" value="DUF4942"/>
</dbReference>
<dbReference type="RefSeq" id="WP_119898163.1">
    <property type="nucleotide sequence ID" value="NZ_QNRC01000004.1"/>
</dbReference>
<dbReference type="SUPFAM" id="SSF53335">
    <property type="entry name" value="S-adenosyl-L-methionine-dependent methyltransferases"/>
    <property type="match status" value="1"/>
</dbReference>
<protein>
    <submittedName>
        <fullName evidence="3">DUF4942 domain-containing protein</fullName>
    </submittedName>
</protein>